<name>A0A8X6IUK1_9ARAC</name>
<organism evidence="2 3">
    <name type="scientific">Trichonephila inaurata madagascariensis</name>
    <dbReference type="NCBI Taxonomy" id="2747483"/>
    <lineage>
        <taxon>Eukaryota</taxon>
        <taxon>Metazoa</taxon>
        <taxon>Ecdysozoa</taxon>
        <taxon>Arthropoda</taxon>
        <taxon>Chelicerata</taxon>
        <taxon>Arachnida</taxon>
        <taxon>Araneae</taxon>
        <taxon>Araneomorphae</taxon>
        <taxon>Entelegynae</taxon>
        <taxon>Araneoidea</taxon>
        <taxon>Nephilidae</taxon>
        <taxon>Trichonephila</taxon>
        <taxon>Trichonephila inaurata</taxon>
    </lineage>
</organism>
<dbReference type="Pfam" id="PF00651">
    <property type="entry name" value="BTB"/>
    <property type="match status" value="1"/>
</dbReference>
<accession>A0A8X6IUK1</accession>
<keyword evidence="3" id="KW-1185">Reference proteome</keyword>
<dbReference type="AlphaFoldDB" id="A0A8X6IUK1"/>
<feature type="domain" description="BTB" evidence="1">
    <location>
        <begin position="340"/>
        <end position="407"/>
    </location>
</feature>
<dbReference type="Gene3D" id="2.60.210.10">
    <property type="entry name" value="Apoptosis, Tumor Necrosis Factor Receptor Associated Protein 2, Chain A"/>
    <property type="match status" value="1"/>
</dbReference>
<dbReference type="SUPFAM" id="SSF54695">
    <property type="entry name" value="POZ domain"/>
    <property type="match status" value="1"/>
</dbReference>
<dbReference type="Gene3D" id="1.25.40.420">
    <property type="match status" value="1"/>
</dbReference>
<dbReference type="InterPro" id="IPR008974">
    <property type="entry name" value="TRAF-like"/>
</dbReference>
<dbReference type="Proteomes" id="UP000886998">
    <property type="component" value="Unassembled WGS sequence"/>
</dbReference>
<reference evidence="2" key="1">
    <citation type="submission" date="2020-08" db="EMBL/GenBank/DDBJ databases">
        <title>Multicomponent nature underlies the extraordinary mechanical properties of spider dragline silk.</title>
        <authorList>
            <person name="Kono N."/>
            <person name="Nakamura H."/>
            <person name="Mori M."/>
            <person name="Yoshida Y."/>
            <person name="Ohtoshi R."/>
            <person name="Malay A.D."/>
            <person name="Moran D.A.P."/>
            <person name="Tomita M."/>
            <person name="Numata K."/>
            <person name="Arakawa K."/>
        </authorList>
    </citation>
    <scope>NUCLEOTIDE SEQUENCE</scope>
</reference>
<protein>
    <submittedName>
        <fullName evidence="2">Speckle-type POZ protein-like B</fullName>
    </submittedName>
</protein>
<dbReference type="EMBL" id="BMAV01027563">
    <property type="protein sequence ID" value="GFS60251.1"/>
    <property type="molecule type" value="Genomic_DNA"/>
</dbReference>
<gene>
    <name evidence="2" type="primary">spoplb</name>
    <name evidence="2" type="ORF">TNIN_257441</name>
</gene>
<evidence type="ECO:0000313" key="3">
    <source>
        <dbReference type="Proteomes" id="UP000886998"/>
    </source>
</evidence>
<dbReference type="SUPFAM" id="SSF49599">
    <property type="entry name" value="TRAF domain-like"/>
    <property type="match status" value="1"/>
</dbReference>
<dbReference type="OrthoDB" id="6410362at2759"/>
<dbReference type="InterPro" id="IPR000210">
    <property type="entry name" value="BTB/POZ_dom"/>
</dbReference>
<evidence type="ECO:0000313" key="2">
    <source>
        <dbReference type="EMBL" id="GFS60251.1"/>
    </source>
</evidence>
<dbReference type="PANTHER" id="PTHR24413">
    <property type="entry name" value="SPECKLE-TYPE POZ PROTEIN"/>
    <property type="match status" value="1"/>
</dbReference>
<sequence>MSDIEDEQNVQFVFIWKVENALYAREYKRKELTSPTFTPEVLVTTECYLELIIRGTSDHDHCTISCNLRRIFNTSVSWGYRLSFIRADGSIENSLVEQNVSHDSSREASIRLTTHEITGENRLAFLPCGTLTIQCEIWVRNPDLNSEPVVCFARSHVGVERRFSTWDIEKFSTLVGKYKRTLVLKSAMEEFPPLSAELFVTGGSTCDEKIEIHIILKKSVKYGFMTLGVSVLDFERRAYFHTKDENVFGEKNEQQIWRFLLAVEKNKLVAYRHKFLPDDVLSLKCDFEISLGEVSTCIERITTGPCGLVSPETSQSELERHSSSSLSEELRRLFEEGSLSDIKVRVGDESFSVHTAVLGARSTVFKAMFGGEMKEKWTGSVDIEDFAVGTVRRLLTFMYTDSVGEVRWETAFQLYEAADKYDVVSLKEKCSAILKDSLSLSNVCQILILADMHHDQQLKDFVLDFIQIHDKEILNSEEWKELEQRSLQLTCETLRRMYEKKMEF</sequence>
<dbReference type="CDD" id="cd18186">
    <property type="entry name" value="BTB_POZ_ZBTB_KLHL-like"/>
    <property type="match status" value="1"/>
</dbReference>
<dbReference type="PROSITE" id="PS50097">
    <property type="entry name" value="BTB"/>
    <property type="match status" value="1"/>
</dbReference>
<dbReference type="InterPro" id="IPR011333">
    <property type="entry name" value="SKP1/BTB/POZ_sf"/>
</dbReference>
<dbReference type="SMART" id="SM00225">
    <property type="entry name" value="BTB"/>
    <property type="match status" value="1"/>
</dbReference>
<dbReference type="Gene3D" id="3.30.710.10">
    <property type="entry name" value="Potassium Channel Kv1.1, Chain A"/>
    <property type="match status" value="1"/>
</dbReference>
<evidence type="ECO:0000259" key="1">
    <source>
        <dbReference type="PROSITE" id="PS50097"/>
    </source>
</evidence>
<proteinExistence type="predicted"/>
<comment type="caution">
    <text evidence="2">The sequence shown here is derived from an EMBL/GenBank/DDBJ whole genome shotgun (WGS) entry which is preliminary data.</text>
</comment>